<dbReference type="RefSeq" id="WP_064026082.1">
    <property type="nucleotide sequence ID" value="NZ_LUUK01000067.1"/>
</dbReference>
<accession>A0A177NYA4</accession>
<sequence length="284" mass="32719">MNIFPEITERKKYNHTALQCKIDLIRNLYEESSINLNSTSQLHELLKSAEKLAFDWSTGNNEAANMDLLFKSLHIERISSATQKLRNEIQREKYLRDLLKGTLNFFERKSSHAKNILWELEVFTQIRETISDTSLAEPDIVVSIQNQKIAIPCKKIYSEKGVSKVLSNAVYQFENIFDFGIVAMNIDDLIPENTLLQARTFEELGNKLHSNNMTFLANHERCFRKYLSKSRIIGVIVSTALVADIIEESPKFNNAHQWTIWTTPELLPNHAKAISFFREKVIGA</sequence>
<proteinExistence type="predicted"/>
<comment type="caution">
    <text evidence="1">The sequence shown here is derived from an EMBL/GenBank/DDBJ whole genome shotgun (WGS) entry which is preliminary data.</text>
</comment>
<dbReference type="OrthoDB" id="9153906at2"/>
<evidence type="ECO:0000313" key="2">
    <source>
        <dbReference type="Proteomes" id="UP000077628"/>
    </source>
</evidence>
<reference evidence="2" key="1">
    <citation type="submission" date="2016-03" db="EMBL/GenBank/DDBJ databases">
        <authorList>
            <person name="Heylen K."/>
            <person name="De Vos P."/>
            <person name="Vekeman B."/>
        </authorList>
    </citation>
    <scope>NUCLEOTIDE SEQUENCE [LARGE SCALE GENOMIC DNA]</scope>
    <source>
        <strain evidence="2">R-45383</strain>
    </source>
</reference>
<evidence type="ECO:0008006" key="3">
    <source>
        <dbReference type="Google" id="ProtNLM"/>
    </source>
</evidence>
<keyword evidence="2" id="KW-1185">Reference proteome</keyword>
<dbReference type="Proteomes" id="UP000077628">
    <property type="component" value="Unassembled WGS sequence"/>
</dbReference>
<dbReference type="EMBL" id="LUUK01000067">
    <property type="protein sequence ID" value="OAI23026.1"/>
    <property type="molecule type" value="Genomic_DNA"/>
</dbReference>
<evidence type="ECO:0000313" key="1">
    <source>
        <dbReference type="EMBL" id="OAI23026.1"/>
    </source>
</evidence>
<name>A0A177NYA4_9GAMM</name>
<gene>
    <name evidence="1" type="ORF">A1355_01715</name>
</gene>
<organism evidence="1 2">
    <name type="scientific">Methylomonas koyamae</name>
    <dbReference type="NCBI Taxonomy" id="702114"/>
    <lineage>
        <taxon>Bacteria</taxon>
        <taxon>Pseudomonadati</taxon>
        <taxon>Pseudomonadota</taxon>
        <taxon>Gammaproteobacteria</taxon>
        <taxon>Methylococcales</taxon>
        <taxon>Methylococcaceae</taxon>
        <taxon>Methylomonas</taxon>
    </lineage>
</organism>
<dbReference type="AlphaFoldDB" id="A0A177NYA4"/>
<protein>
    <recommendedName>
        <fullName evidence="3">Restriction endonuclease</fullName>
    </recommendedName>
</protein>